<name>A0A4Y2TV77_ARAVE</name>
<sequence length="87" mass="10096">MPRTTPQPTPSCHSYRKMFTLGFRFNIDDIYKLGGSLSESRHLPPYRNGQKKWKETMPGRTYLNAFFKSQIKNLAKKLTNNILSTVT</sequence>
<gene>
    <name evidence="1" type="ORF">AVEN_119321_1</name>
</gene>
<reference evidence="1 2" key="1">
    <citation type="journal article" date="2019" name="Sci. Rep.">
        <title>Orb-weaving spider Araneus ventricosus genome elucidates the spidroin gene catalogue.</title>
        <authorList>
            <person name="Kono N."/>
            <person name="Nakamura H."/>
            <person name="Ohtoshi R."/>
            <person name="Moran D.A.P."/>
            <person name="Shinohara A."/>
            <person name="Yoshida Y."/>
            <person name="Fujiwara M."/>
            <person name="Mori M."/>
            <person name="Tomita M."/>
            <person name="Arakawa K."/>
        </authorList>
    </citation>
    <scope>NUCLEOTIDE SEQUENCE [LARGE SCALE GENOMIC DNA]</scope>
</reference>
<organism evidence="1 2">
    <name type="scientific">Araneus ventricosus</name>
    <name type="common">Orbweaver spider</name>
    <name type="synonym">Epeira ventricosa</name>
    <dbReference type="NCBI Taxonomy" id="182803"/>
    <lineage>
        <taxon>Eukaryota</taxon>
        <taxon>Metazoa</taxon>
        <taxon>Ecdysozoa</taxon>
        <taxon>Arthropoda</taxon>
        <taxon>Chelicerata</taxon>
        <taxon>Arachnida</taxon>
        <taxon>Araneae</taxon>
        <taxon>Araneomorphae</taxon>
        <taxon>Entelegynae</taxon>
        <taxon>Araneoidea</taxon>
        <taxon>Araneidae</taxon>
        <taxon>Araneus</taxon>
    </lineage>
</organism>
<dbReference type="Proteomes" id="UP000499080">
    <property type="component" value="Unassembled WGS sequence"/>
</dbReference>
<dbReference type="EMBL" id="BGPR01030664">
    <property type="protein sequence ID" value="GBO03307.1"/>
    <property type="molecule type" value="Genomic_DNA"/>
</dbReference>
<proteinExistence type="predicted"/>
<keyword evidence="2" id="KW-1185">Reference proteome</keyword>
<accession>A0A4Y2TV77</accession>
<evidence type="ECO:0000313" key="1">
    <source>
        <dbReference type="EMBL" id="GBO03307.1"/>
    </source>
</evidence>
<comment type="caution">
    <text evidence="1">The sequence shown here is derived from an EMBL/GenBank/DDBJ whole genome shotgun (WGS) entry which is preliminary data.</text>
</comment>
<evidence type="ECO:0000313" key="2">
    <source>
        <dbReference type="Proteomes" id="UP000499080"/>
    </source>
</evidence>
<dbReference type="AlphaFoldDB" id="A0A4Y2TV77"/>
<protein>
    <submittedName>
        <fullName evidence="1">Uncharacterized protein</fullName>
    </submittedName>
</protein>